<organism evidence="2">
    <name type="scientific">Oryza brachyantha</name>
    <name type="common">malo sina</name>
    <dbReference type="NCBI Taxonomy" id="4533"/>
    <lineage>
        <taxon>Eukaryota</taxon>
        <taxon>Viridiplantae</taxon>
        <taxon>Streptophyta</taxon>
        <taxon>Embryophyta</taxon>
        <taxon>Tracheophyta</taxon>
        <taxon>Spermatophyta</taxon>
        <taxon>Magnoliopsida</taxon>
        <taxon>Liliopsida</taxon>
        <taxon>Poales</taxon>
        <taxon>Poaceae</taxon>
        <taxon>BOP clade</taxon>
        <taxon>Oryzoideae</taxon>
        <taxon>Oryzeae</taxon>
        <taxon>Oryzinae</taxon>
        <taxon>Oryza</taxon>
    </lineage>
</organism>
<evidence type="ECO:0000256" key="1">
    <source>
        <dbReference type="SAM" id="MobiDB-lite"/>
    </source>
</evidence>
<dbReference type="Gramene" id="OB03G29510.1">
    <property type="protein sequence ID" value="OB03G29510.1"/>
    <property type="gene ID" value="OB03G29510"/>
</dbReference>
<evidence type="ECO:0000313" key="3">
    <source>
        <dbReference type="Proteomes" id="UP000006038"/>
    </source>
</evidence>
<feature type="region of interest" description="Disordered" evidence="1">
    <location>
        <begin position="56"/>
        <end position="88"/>
    </location>
</feature>
<dbReference type="AlphaFoldDB" id="J3LPH5"/>
<dbReference type="EnsemblPlants" id="OB03G29510.1">
    <property type="protein sequence ID" value="OB03G29510.1"/>
    <property type="gene ID" value="OB03G29510"/>
</dbReference>
<keyword evidence="3" id="KW-1185">Reference proteome</keyword>
<accession>J3LPH5</accession>
<reference evidence="2" key="1">
    <citation type="journal article" date="2013" name="Nat. Commun.">
        <title>Whole-genome sequencing of Oryza brachyantha reveals mechanisms underlying Oryza genome evolution.</title>
        <authorList>
            <person name="Chen J."/>
            <person name="Huang Q."/>
            <person name="Gao D."/>
            <person name="Wang J."/>
            <person name="Lang Y."/>
            <person name="Liu T."/>
            <person name="Li B."/>
            <person name="Bai Z."/>
            <person name="Luis Goicoechea J."/>
            <person name="Liang C."/>
            <person name="Chen C."/>
            <person name="Zhang W."/>
            <person name="Sun S."/>
            <person name="Liao Y."/>
            <person name="Zhang X."/>
            <person name="Yang L."/>
            <person name="Song C."/>
            <person name="Wang M."/>
            <person name="Shi J."/>
            <person name="Liu G."/>
            <person name="Liu J."/>
            <person name="Zhou H."/>
            <person name="Zhou W."/>
            <person name="Yu Q."/>
            <person name="An N."/>
            <person name="Chen Y."/>
            <person name="Cai Q."/>
            <person name="Wang B."/>
            <person name="Liu B."/>
            <person name="Min J."/>
            <person name="Huang Y."/>
            <person name="Wu H."/>
            <person name="Li Z."/>
            <person name="Zhang Y."/>
            <person name="Yin Y."/>
            <person name="Song W."/>
            <person name="Jiang J."/>
            <person name="Jackson S.A."/>
            <person name="Wing R.A."/>
            <person name="Wang J."/>
            <person name="Chen M."/>
        </authorList>
    </citation>
    <scope>NUCLEOTIDE SEQUENCE [LARGE SCALE GENOMIC DNA]</scope>
    <source>
        <strain evidence="2">cv. IRGC 101232</strain>
    </source>
</reference>
<protein>
    <submittedName>
        <fullName evidence="2">Uncharacterized protein</fullName>
    </submittedName>
</protein>
<dbReference type="eggNOG" id="ENOG502R4ZI">
    <property type="taxonomic scope" value="Eukaryota"/>
</dbReference>
<sequence>MDLNKSSSKCISKAFLFALIVLASRVMLSYGIPLEVHRRDLLSHAAADTTMKGMMEGKITPTEGEGFAGSTDDVRPTNPGHSPGIGHAFTNNKFGRKLLLAAEDV</sequence>
<evidence type="ECO:0000313" key="2">
    <source>
        <dbReference type="EnsemblPlants" id="OB03G29510.1"/>
    </source>
</evidence>
<proteinExistence type="predicted"/>
<dbReference type="Proteomes" id="UP000006038">
    <property type="component" value="Chromosome 3"/>
</dbReference>
<name>J3LPH5_ORYBR</name>
<reference evidence="2" key="2">
    <citation type="submission" date="2013-04" db="UniProtKB">
        <authorList>
            <consortium name="EnsemblPlants"/>
        </authorList>
    </citation>
    <scope>IDENTIFICATION</scope>
</reference>
<dbReference type="HOGENOM" id="CLU_171370_0_0_1"/>